<evidence type="ECO:0000259" key="7">
    <source>
        <dbReference type="Pfam" id="PF06271"/>
    </source>
</evidence>
<keyword evidence="4 6" id="KW-1133">Transmembrane helix</keyword>
<sequence>MNAQFVGFGRRFIAALIDGIIITVFSFLVGIVLGLAGANAQGALSYAVGLLLGIGYYVFYQSSAGQTLGKKVLGIKVVDAQGNKPTAITFFLREIIGKAVSGIILGIGYLMVLWDGKKQALHDKIASTYVVRV</sequence>
<protein>
    <recommendedName>
        <fullName evidence="7">RDD domain-containing protein</fullName>
    </recommendedName>
</protein>
<evidence type="ECO:0000313" key="9">
    <source>
        <dbReference type="Proteomes" id="UP000178659"/>
    </source>
</evidence>
<keyword evidence="5 6" id="KW-0472">Membrane</keyword>
<dbReference type="InterPro" id="IPR010432">
    <property type="entry name" value="RDD"/>
</dbReference>
<evidence type="ECO:0000256" key="1">
    <source>
        <dbReference type="ARBA" id="ARBA00004651"/>
    </source>
</evidence>
<evidence type="ECO:0000256" key="4">
    <source>
        <dbReference type="ARBA" id="ARBA00022989"/>
    </source>
</evidence>
<dbReference type="EMBL" id="MHCC01000002">
    <property type="protein sequence ID" value="OGY14153.1"/>
    <property type="molecule type" value="Genomic_DNA"/>
</dbReference>
<dbReference type="Proteomes" id="UP000178659">
    <property type="component" value="Unassembled WGS sequence"/>
</dbReference>
<comment type="subcellular location">
    <subcellularLocation>
        <location evidence="1">Cell membrane</location>
        <topology evidence="1">Multi-pass membrane protein</topology>
    </subcellularLocation>
</comment>
<feature type="domain" description="RDD" evidence="7">
    <location>
        <begin position="7"/>
        <end position="126"/>
    </location>
</feature>
<evidence type="ECO:0000256" key="2">
    <source>
        <dbReference type="ARBA" id="ARBA00022475"/>
    </source>
</evidence>
<dbReference type="GO" id="GO:0005886">
    <property type="term" value="C:plasma membrane"/>
    <property type="evidence" value="ECO:0007669"/>
    <property type="project" value="UniProtKB-SubCell"/>
</dbReference>
<feature type="transmembrane region" description="Helical" evidence="6">
    <location>
        <begin position="43"/>
        <end position="60"/>
    </location>
</feature>
<comment type="caution">
    <text evidence="8">The sequence shown here is derived from an EMBL/GenBank/DDBJ whole genome shotgun (WGS) entry which is preliminary data.</text>
</comment>
<organism evidence="8 9">
    <name type="scientific">Candidatus Blackburnbacteria bacterium RIFCSPLOWO2_01_FULL_40_20</name>
    <dbReference type="NCBI Taxonomy" id="1797519"/>
    <lineage>
        <taxon>Bacteria</taxon>
        <taxon>Candidatus Blackburniibacteriota</taxon>
    </lineage>
</organism>
<dbReference type="PANTHER" id="PTHR36115">
    <property type="entry name" value="PROLINE-RICH ANTIGEN HOMOLOG-RELATED"/>
    <property type="match status" value="1"/>
</dbReference>
<gene>
    <name evidence="8" type="ORF">A3A77_04815</name>
</gene>
<evidence type="ECO:0000256" key="5">
    <source>
        <dbReference type="ARBA" id="ARBA00023136"/>
    </source>
</evidence>
<name>A0A1G1VFC4_9BACT</name>
<dbReference type="Pfam" id="PF06271">
    <property type="entry name" value="RDD"/>
    <property type="match status" value="1"/>
</dbReference>
<feature type="transmembrane region" description="Helical" evidence="6">
    <location>
        <begin position="12"/>
        <end position="36"/>
    </location>
</feature>
<dbReference type="InterPro" id="IPR051791">
    <property type="entry name" value="Pra-immunoreactive"/>
</dbReference>
<reference evidence="8 9" key="1">
    <citation type="journal article" date="2016" name="Nat. Commun.">
        <title>Thousands of microbial genomes shed light on interconnected biogeochemical processes in an aquifer system.</title>
        <authorList>
            <person name="Anantharaman K."/>
            <person name="Brown C.T."/>
            <person name="Hug L.A."/>
            <person name="Sharon I."/>
            <person name="Castelle C.J."/>
            <person name="Probst A.J."/>
            <person name="Thomas B.C."/>
            <person name="Singh A."/>
            <person name="Wilkins M.J."/>
            <person name="Karaoz U."/>
            <person name="Brodie E.L."/>
            <person name="Williams K.H."/>
            <person name="Hubbard S.S."/>
            <person name="Banfield J.F."/>
        </authorList>
    </citation>
    <scope>NUCLEOTIDE SEQUENCE [LARGE SCALE GENOMIC DNA]</scope>
</reference>
<proteinExistence type="predicted"/>
<keyword evidence="3 6" id="KW-0812">Transmembrane</keyword>
<dbReference type="AlphaFoldDB" id="A0A1G1VFC4"/>
<keyword evidence="2" id="KW-1003">Cell membrane</keyword>
<evidence type="ECO:0000313" key="8">
    <source>
        <dbReference type="EMBL" id="OGY14153.1"/>
    </source>
</evidence>
<accession>A0A1G1VFC4</accession>
<evidence type="ECO:0000256" key="3">
    <source>
        <dbReference type="ARBA" id="ARBA00022692"/>
    </source>
</evidence>
<evidence type="ECO:0000256" key="6">
    <source>
        <dbReference type="SAM" id="Phobius"/>
    </source>
</evidence>
<feature type="transmembrane region" description="Helical" evidence="6">
    <location>
        <begin position="95"/>
        <end position="114"/>
    </location>
</feature>